<dbReference type="InterPro" id="IPR051419">
    <property type="entry name" value="Lys/N-term_MeTrsfase_sf"/>
</dbReference>
<name>A0A0K9NRZ1_ZOSMR</name>
<feature type="domain" description="Methyltransferase type 11" evidence="6">
    <location>
        <begin position="66"/>
        <end position="167"/>
    </location>
</feature>
<organism evidence="7 8">
    <name type="scientific">Zostera marina</name>
    <name type="common">Eelgrass</name>
    <dbReference type="NCBI Taxonomy" id="29655"/>
    <lineage>
        <taxon>Eukaryota</taxon>
        <taxon>Viridiplantae</taxon>
        <taxon>Streptophyta</taxon>
        <taxon>Embryophyta</taxon>
        <taxon>Tracheophyta</taxon>
        <taxon>Spermatophyta</taxon>
        <taxon>Magnoliopsida</taxon>
        <taxon>Liliopsida</taxon>
        <taxon>Zosteraceae</taxon>
        <taxon>Zostera</taxon>
    </lineage>
</organism>
<evidence type="ECO:0000256" key="1">
    <source>
        <dbReference type="ARBA" id="ARBA00008361"/>
    </source>
</evidence>
<dbReference type="InterPro" id="IPR029063">
    <property type="entry name" value="SAM-dependent_MTases_sf"/>
</dbReference>
<comment type="caution">
    <text evidence="7">The sequence shown here is derived from an EMBL/GenBank/DDBJ whole genome shotgun (WGS) entry which is preliminary data.</text>
</comment>
<evidence type="ECO:0000259" key="6">
    <source>
        <dbReference type="Pfam" id="PF08241"/>
    </source>
</evidence>
<evidence type="ECO:0000256" key="2">
    <source>
        <dbReference type="ARBA" id="ARBA00022603"/>
    </source>
</evidence>
<evidence type="ECO:0000313" key="8">
    <source>
        <dbReference type="Proteomes" id="UP000036987"/>
    </source>
</evidence>
<accession>A0A0K9NRZ1</accession>
<dbReference type="EMBL" id="LFYR01001898">
    <property type="protein sequence ID" value="KMZ58745.1"/>
    <property type="molecule type" value="Genomic_DNA"/>
</dbReference>
<dbReference type="OMA" id="FEWYGAF"/>
<dbReference type="Proteomes" id="UP000036987">
    <property type="component" value="Unassembled WGS sequence"/>
</dbReference>
<gene>
    <name evidence="7" type="ORF">ZOSMA_74G00890</name>
</gene>
<keyword evidence="4" id="KW-0511">Multifunctional enzyme</keyword>
<protein>
    <submittedName>
        <fullName evidence="7">Methyltransferase-like protein</fullName>
    </submittedName>
</protein>
<evidence type="ECO:0000256" key="3">
    <source>
        <dbReference type="ARBA" id="ARBA00022679"/>
    </source>
</evidence>
<dbReference type="PANTHER" id="PTHR12176">
    <property type="entry name" value="SAM-DEPENDENT METHYLTRANSFERASE SUPERFAMILY PROTEIN"/>
    <property type="match status" value="1"/>
</dbReference>
<dbReference type="FunFam" id="3.40.50.150:FF:000211">
    <property type="entry name" value="Methyltransferase-like protein 13"/>
    <property type="match status" value="1"/>
</dbReference>
<dbReference type="PANTHER" id="PTHR12176:SF78">
    <property type="entry name" value="EEF1A LYSINE AND N-TERMINAL METHYLTRANSFERASE"/>
    <property type="match status" value="1"/>
</dbReference>
<dbReference type="OrthoDB" id="411785at2759"/>
<evidence type="ECO:0000313" key="7">
    <source>
        <dbReference type="EMBL" id="KMZ58745.1"/>
    </source>
</evidence>
<dbReference type="CDD" id="cd02440">
    <property type="entry name" value="AdoMet_MTases"/>
    <property type="match status" value="1"/>
</dbReference>
<proteinExistence type="inferred from homology"/>
<keyword evidence="3 7" id="KW-0808">Transferase</keyword>
<dbReference type="AlphaFoldDB" id="A0A0K9NRZ1"/>
<dbReference type="SUPFAM" id="SSF53335">
    <property type="entry name" value="S-adenosyl-L-methionine-dependent methyltransferases"/>
    <property type="match status" value="2"/>
</dbReference>
<feature type="region of interest" description="Disordered" evidence="5">
    <location>
        <begin position="466"/>
        <end position="507"/>
    </location>
</feature>
<feature type="compositionally biased region" description="Basic and acidic residues" evidence="5">
    <location>
        <begin position="490"/>
        <end position="504"/>
    </location>
</feature>
<dbReference type="GO" id="GO:0032259">
    <property type="term" value="P:methylation"/>
    <property type="evidence" value="ECO:0007669"/>
    <property type="project" value="UniProtKB-KW"/>
</dbReference>
<sequence length="780" mass="88255">MATAILETLGDFTKKENWDNFFRIRGIGDAFEWYAEWSDLQSILFDHLESVSTENVNPQSIQILVPGCGSSRLSEHLYDAGYTGIVNIDFSKVVISDMLRRNIRSRPMMKWRVMDMTCMKFPDEIFDVVIDKGGLDALMEPKHGSKLGRKYLTEVKRVLKIGGKFVCLTLAETHVVGLLFSDFRFCWKISIHVIPQKHKKQGFDTFIVVITKDNLPILDPISSSFEHSIDLSQDQGISLSLAIKTENEARHDISSGVTDISYSVEDLILGVKGDIKEIYPGRRCQVLLAEEGFSLFSYRATLLDSKEKSDAFLYQCGIFIVPQKRTCEWLFTSEEGQWLVVSNSQAARLVMVFLDSRHCHFPMEAIQDELSPLVKRLLPKNCINEVTVPYLTAGDGVKERNIVKKVKSIITGPILIEDVIYEDEDVGIPNSDGHIIFRRLIFERSPGLVQSEALLTKECKSVDNFDETNRKESIPPKSGKKRNQNKKNSLKKECMMPPKSEKKRSQIRKSPFFQDNMKIDHSYLASEYHSGIISGLMLISSSLRNAAASAEMLKTIIIGAGAGLFPMCLHRCLPFLDIEVVELDPVVFEVARDCFEFNEDGKIKMHVADGIKFIQERDTTCISNGANGKTSNERAQSSDANVKQDTEFKILIVDADSSDISSGWTCPPAEFLDESFLISVKNFLSGGGLFVINLVSRSKSIREMVIARMKKVFKHLFYLEIDTDVNDVMFALPTLPTEAYLDPNHLQEMCTELKELLVFDKPEIKQAIMETAKKIKYFKH</sequence>
<evidence type="ECO:0000256" key="4">
    <source>
        <dbReference type="ARBA" id="ARBA00023268"/>
    </source>
</evidence>
<dbReference type="Pfam" id="PF08241">
    <property type="entry name" value="Methyltransf_11"/>
    <property type="match status" value="1"/>
</dbReference>
<dbReference type="GO" id="GO:0008757">
    <property type="term" value="F:S-adenosylmethionine-dependent methyltransferase activity"/>
    <property type="evidence" value="ECO:0007669"/>
    <property type="project" value="InterPro"/>
</dbReference>
<evidence type="ECO:0000256" key="5">
    <source>
        <dbReference type="SAM" id="MobiDB-lite"/>
    </source>
</evidence>
<dbReference type="Gene3D" id="3.40.50.150">
    <property type="entry name" value="Vaccinia Virus protein VP39"/>
    <property type="match status" value="2"/>
</dbReference>
<keyword evidence="8" id="KW-1185">Reference proteome</keyword>
<keyword evidence="2 7" id="KW-0489">Methyltransferase</keyword>
<reference evidence="8" key="1">
    <citation type="journal article" date="2016" name="Nature">
        <title>The genome of the seagrass Zostera marina reveals angiosperm adaptation to the sea.</title>
        <authorList>
            <person name="Olsen J.L."/>
            <person name="Rouze P."/>
            <person name="Verhelst B."/>
            <person name="Lin Y.-C."/>
            <person name="Bayer T."/>
            <person name="Collen J."/>
            <person name="Dattolo E."/>
            <person name="De Paoli E."/>
            <person name="Dittami S."/>
            <person name="Maumus F."/>
            <person name="Michel G."/>
            <person name="Kersting A."/>
            <person name="Lauritano C."/>
            <person name="Lohaus R."/>
            <person name="Toepel M."/>
            <person name="Tonon T."/>
            <person name="Vanneste K."/>
            <person name="Amirebrahimi M."/>
            <person name="Brakel J."/>
            <person name="Bostroem C."/>
            <person name="Chovatia M."/>
            <person name="Grimwood J."/>
            <person name="Jenkins J.W."/>
            <person name="Jueterbock A."/>
            <person name="Mraz A."/>
            <person name="Stam W.T."/>
            <person name="Tice H."/>
            <person name="Bornberg-Bauer E."/>
            <person name="Green P.J."/>
            <person name="Pearson G.A."/>
            <person name="Procaccini G."/>
            <person name="Duarte C.M."/>
            <person name="Schmutz J."/>
            <person name="Reusch T.B.H."/>
            <person name="Van de Peer Y."/>
        </authorList>
    </citation>
    <scope>NUCLEOTIDE SEQUENCE [LARGE SCALE GENOMIC DNA]</scope>
    <source>
        <strain evidence="8">cv. Finnish</strain>
    </source>
</reference>
<feature type="compositionally biased region" description="Basic residues" evidence="5">
    <location>
        <begin position="478"/>
        <end position="489"/>
    </location>
</feature>
<dbReference type="FunFam" id="3.40.50.150:FF:000256">
    <property type="entry name" value="S-adenosyl-L-methionine-dependent methyltransferase superfamily protein"/>
    <property type="match status" value="1"/>
</dbReference>
<comment type="similarity">
    <text evidence="1">Belongs to the methyltransferase superfamily.</text>
</comment>
<dbReference type="InterPro" id="IPR013216">
    <property type="entry name" value="Methyltransf_11"/>
</dbReference>